<sequence>MALSEIEKVVVTALLLTTIPFIIIITLLSYCLFRSRRRVRQLRTRLDNLEKDRRANPLPPYRRPHSSTFERAITRESILSSPTSTMHSKLRSAASSPSLPTHQVGTSRRQSTASPITARDEFSPDKIFVTIHPSTPDASGRAVSPTMTNGSATLASSPTTFSQSSTLRASMVLDTALNAIDRIETDEFNEDDGLPSRLYSKRKPTYSETSSLITDAPSKSRADSYVSDEHRREFEKLKYVRFSELDRLVKAKGLGAGSRDTMNEKHIVTGESEEDMSKGKEVRIKIQRNRESRPVELGDEGEVRISSQASWYYDDGV</sequence>
<dbReference type="EMBL" id="ML119702">
    <property type="protein sequence ID" value="RPA79172.1"/>
    <property type="molecule type" value="Genomic_DNA"/>
</dbReference>
<organism evidence="3 4">
    <name type="scientific">Ascobolus immersus RN42</name>
    <dbReference type="NCBI Taxonomy" id="1160509"/>
    <lineage>
        <taxon>Eukaryota</taxon>
        <taxon>Fungi</taxon>
        <taxon>Dikarya</taxon>
        <taxon>Ascomycota</taxon>
        <taxon>Pezizomycotina</taxon>
        <taxon>Pezizomycetes</taxon>
        <taxon>Pezizales</taxon>
        <taxon>Ascobolaceae</taxon>
        <taxon>Ascobolus</taxon>
    </lineage>
</organism>
<name>A0A3N4HZ98_ASCIM</name>
<evidence type="ECO:0000313" key="3">
    <source>
        <dbReference type="EMBL" id="RPA79172.1"/>
    </source>
</evidence>
<accession>A0A3N4HZ98</accession>
<proteinExistence type="predicted"/>
<evidence type="ECO:0000256" key="1">
    <source>
        <dbReference type="SAM" id="MobiDB-lite"/>
    </source>
</evidence>
<keyword evidence="4" id="KW-1185">Reference proteome</keyword>
<feature type="region of interest" description="Disordered" evidence="1">
    <location>
        <begin position="133"/>
        <end position="159"/>
    </location>
</feature>
<dbReference type="AlphaFoldDB" id="A0A3N4HZ98"/>
<evidence type="ECO:0000256" key="2">
    <source>
        <dbReference type="SAM" id="Phobius"/>
    </source>
</evidence>
<keyword evidence="2" id="KW-0472">Membrane</keyword>
<protein>
    <submittedName>
        <fullName evidence="3">Uncharacterized protein</fullName>
    </submittedName>
</protein>
<keyword evidence="2" id="KW-1133">Transmembrane helix</keyword>
<feature type="transmembrane region" description="Helical" evidence="2">
    <location>
        <begin position="12"/>
        <end position="33"/>
    </location>
</feature>
<reference evidence="3 4" key="1">
    <citation type="journal article" date="2018" name="Nat. Ecol. Evol.">
        <title>Pezizomycetes genomes reveal the molecular basis of ectomycorrhizal truffle lifestyle.</title>
        <authorList>
            <person name="Murat C."/>
            <person name="Payen T."/>
            <person name="Noel B."/>
            <person name="Kuo A."/>
            <person name="Morin E."/>
            <person name="Chen J."/>
            <person name="Kohler A."/>
            <person name="Krizsan K."/>
            <person name="Balestrini R."/>
            <person name="Da Silva C."/>
            <person name="Montanini B."/>
            <person name="Hainaut M."/>
            <person name="Levati E."/>
            <person name="Barry K.W."/>
            <person name="Belfiori B."/>
            <person name="Cichocki N."/>
            <person name="Clum A."/>
            <person name="Dockter R.B."/>
            <person name="Fauchery L."/>
            <person name="Guy J."/>
            <person name="Iotti M."/>
            <person name="Le Tacon F."/>
            <person name="Lindquist E.A."/>
            <person name="Lipzen A."/>
            <person name="Malagnac F."/>
            <person name="Mello A."/>
            <person name="Molinier V."/>
            <person name="Miyauchi S."/>
            <person name="Poulain J."/>
            <person name="Riccioni C."/>
            <person name="Rubini A."/>
            <person name="Sitrit Y."/>
            <person name="Splivallo R."/>
            <person name="Traeger S."/>
            <person name="Wang M."/>
            <person name="Zifcakova L."/>
            <person name="Wipf D."/>
            <person name="Zambonelli A."/>
            <person name="Paolocci F."/>
            <person name="Nowrousian M."/>
            <person name="Ottonello S."/>
            <person name="Baldrian P."/>
            <person name="Spatafora J.W."/>
            <person name="Henrissat B."/>
            <person name="Nagy L.G."/>
            <person name="Aury J.M."/>
            <person name="Wincker P."/>
            <person name="Grigoriev I.V."/>
            <person name="Bonfante P."/>
            <person name="Martin F.M."/>
        </authorList>
    </citation>
    <scope>NUCLEOTIDE SEQUENCE [LARGE SCALE GENOMIC DNA]</scope>
    <source>
        <strain evidence="3 4">RN42</strain>
    </source>
</reference>
<gene>
    <name evidence="3" type="ORF">BJ508DRAFT_363365</name>
</gene>
<feature type="compositionally biased region" description="Polar residues" evidence="1">
    <location>
        <begin position="80"/>
        <end position="115"/>
    </location>
</feature>
<feature type="region of interest" description="Disordered" evidence="1">
    <location>
        <begin position="269"/>
        <end position="295"/>
    </location>
</feature>
<feature type="compositionally biased region" description="Basic and acidic residues" evidence="1">
    <location>
        <begin position="275"/>
        <end position="295"/>
    </location>
</feature>
<evidence type="ECO:0000313" key="4">
    <source>
        <dbReference type="Proteomes" id="UP000275078"/>
    </source>
</evidence>
<feature type="compositionally biased region" description="Polar residues" evidence="1">
    <location>
        <begin position="145"/>
        <end position="159"/>
    </location>
</feature>
<dbReference type="Proteomes" id="UP000275078">
    <property type="component" value="Unassembled WGS sequence"/>
</dbReference>
<keyword evidence="2" id="KW-0812">Transmembrane</keyword>
<feature type="region of interest" description="Disordered" evidence="1">
    <location>
        <begin position="80"/>
        <end position="119"/>
    </location>
</feature>